<dbReference type="AlphaFoldDB" id="A0A8H6FW69"/>
<dbReference type="EMBL" id="JACCJC010000021">
    <property type="protein sequence ID" value="KAF6235950.1"/>
    <property type="molecule type" value="Genomic_DNA"/>
</dbReference>
<evidence type="ECO:0000313" key="3">
    <source>
        <dbReference type="Proteomes" id="UP000578531"/>
    </source>
</evidence>
<feature type="chain" id="PRO_5034950314" evidence="1">
    <location>
        <begin position="24"/>
        <end position="240"/>
    </location>
</feature>
<comment type="caution">
    <text evidence="2">The sequence shown here is derived from an EMBL/GenBank/DDBJ whole genome shotgun (WGS) entry which is preliminary data.</text>
</comment>
<dbReference type="Proteomes" id="UP000578531">
    <property type="component" value="Unassembled WGS sequence"/>
</dbReference>
<protein>
    <submittedName>
        <fullName evidence="2">Uncharacterized protein</fullName>
    </submittedName>
</protein>
<feature type="signal peptide" evidence="1">
    <location>
        <begin position="1"/>
        <end position="23"/>
    </location>
</feature>
<sequence>MKPLWAFFISSVVIPSSFQTCIATKLPFNSTLPANVVNSTSTPNISIFGDTSNIFTSCSASVASWLGFDKPVPDEFINSCRTATNLLQADINNYGSRALEFAPRWRRGTHGLEVIRTPIKYTAGTNFVCTITVVDMDIVPQRYVKPARYRITDVATFYDIRNALSEIWMHCLYGPSERQVGYAVTGLGNSLGVFVYGQHASIAFGMPRTPISMPLPAFAMGDGEQLDPSGLVLEDNLPTG</sequence>
<evidence type="ECO:0000256" key="1">
    <source>
        <dbReference type="SAM" id="SignalP"/>
    </source>
</evidence>
<name>A0A8H6FW69_9LECA</name>
<keyword evidence="1" id="KW-0732">Signal</keyword>
<evidence type="ECO:0000313" key="2">
    <source>
        <dbReference type="EMBL" id="KAF6235950.1"/>
    </source>
</evidence>
<dbReference type="GeneID" id="59287240"/>
<proteinExistence type="predicted"/>
<gene>
    <name evidence="2" type="ORF">HO173_005578</name>
</gene>
<organism evidence="2 3">
    <name type="scientific">Letharia columbiana</name>
    <dbReference type="NCBI Taxonomy" id="112416"/>
    <lineage>
        <taxon>Eukaryota</taxon>
        <taxon>Fungi</taxon>
        <taxon>Dikarya</taxon>
        <taxon>Ascomycota</taxon>
        <taxon>Pezizomycotina</taxon>
        <taxon>Lecanoromycetes</taxon>
        <taxon>OSLEUM clade</taxon>
        <taxon>Lecanoromycetidae</taxon>
        <taxon>Lecanorales</taxon>
        <taxon>Lecanorineae</taxon>
        <taxon>Parmeliaceae</taxon>
        <taxon>Letharia</taxon>
    </lineage>
</organism>
<accession>A0A8H6FW69</accession>
<dbReference type="RefSeq" id="XP_037165302.1">
    <property type="nucleotide sequence ID" value="XM_037307493.1"/>
</dbReference>
<keyword evidence="3" id="KW-1185">Reference proteome</keyword>
<reference evidence="2 3" key="1">
    <citation type="journal article" date="2020" name="Genomics">
        <title>Complete, high-quality genomes from long-read metagenomic sequencing of two wolf lichen thalli reveals enigmatic genome architecture.</title>
        <authorList>
            <person name="McKenzie S.K."/>
            <person name="Walston R.F."/>
            <person name="Allen J.L."/>
        </authorList>
    </citation>
    <scope>NUCLEOTIDE SEQUENCE [LARGE SCALE GENOMIC DNA]</scope>
    <source>
        <strain evidence="2">WasteWater2</strain>
    </source>
</reference>